<keyword evidence="9" id="KW-0675">Receptor</keyword>
<keyword evidence="4 7" id="KW-0812">Transmembrane</keyword>
<dbReference type="NCBIfam" id="TIGR04057">
    <property type="entry name" value="SusC_RagA_signa"/>
    <property type="match status" value="1"/>
</dbReference>
<keyword evidence="6 7" id="KW-0998">Cell outer membrane</keyword>
<dbReference type="InterPro" id="IPR008969">
    <property type="entry name" value="CarboxyPept-like_regulatory"/>
</dbReference>
<evidence type="ECO:0000256" key="1">
    <source>
        <dbReference type="ARBA" id="ARBA00004571"/>
    </source>
</evidence>
<dbReference type="Gene3D" id="2.60.40.1120">
    <property type="entry name" value="Carboxypeptidase-like, regulatory domain"/>
    <property type="match status" value="1"/>
</dbReference>
<dbReference type="Pfam" id="PF07715">
    <property type="entry name" value="Plug"/>
    <property type="match status" value="1"/>
</dbReference>
<keyword evidence="10" id="KW-1185">Reference proteome</keyword>
<protein>
    <submittedName>
        <fullName evidence="9">TonB-dependent receptor</fullName>
    </submittedName>
</protein>
<accession>A0ABV2TEH6</accession>
<evidence type="ECO:0000256" key="4">
    <source>
        <dbReference type="ARBA" id="ARBA00022692"/>
    </source>
</evidence>
<dbReference type="InterPro" id="IPR039426">
    <property type="entry name" value="TonB-dep_rcpt-like"/>
</dbReference>
<evidence type="ECO:0000313" key="10">
    <source>
        <dbReference type="Proteomes" id="UP001549749"/>
    </source>
</evidence>
<keyword evidence="2 7" id="KW-0813">Transport</keyword>
<name>A0ABV2TEH6_9BACT</name>
<keyword evidence="5 7" id="KW-0472">Membrane</keyword>
<dbReference type="PROSITE" id="PS52016">
    <property type="entry name" value="TONB_DEPENDENT_REC_3"/>
    <property type="match status" value="1"/>
</dbReference>
<sequence length="1110" mass="121740">MQKTRLFATGKVWPLHAFLSANSRFIMRVSASFLVFILTALLLKAETGGAQNMYEKKVTLECHSEPLKSALAKLERASSFKVAYVIDEVEKYNNVTLEKGTRTVSNTLDLLLQHTALVAKQVGQTIVLFHKDAQELSLLELNRLDAGSDQAAGVITGIVTDNTGIPLEGASVAITGSAIATKTNAKGAFRLENLAAGVYSLVVTHLGYKAAGQQVTVDNNRPSHLIISLEPSVSNLHDVVVMGYGSQRKKDVTGAVSVVTSKDLENRPGTNFGYSLEGKAAGVEVVRLSGKPQAGVSIHIRGTTSITADSEPLYVVDGVPSATTFDLNPNDIETITILKDASSAAIYGASGANGVVLITTKKGKKHEPQISLNIYGGMSRVANKLDVLNRSQYIELMTELGQVADWSKYTENTDWHREVFRTAYAQNYQLSMSGGNEGTTYYLSGGWMKQDGVVRTNSVNRYNLKVNLEQKVNNFLKVGTNLSYSRWFDRNIDDNRGSGHGGVIMSVLTTPPIIGIYNPDGTFTANPLRMSFNNPVAYTDGATNGYTNSRFFGNVYGIANITSALYFKSMFGFDFSNSKYNYFLDPFKTDWGRVNKGLADLNINDHEYWLSENTLNYATAFGKHHLDALAGVSFSKTKAEASAIETKNFSGISVPTVNGGSVINSATGSRSARANQAFISRINYAYADKYLLTANFRADASSVFGPDNRWGYFPSFSAGWRISQENFLKDVAAINDLKLRFGWGKVGNDHIPEYSWYGQVSTGFNYVQGGVVQSGTAPATPENARLRWESTTQQNIGIDLAVLQSRLNFSVDAYKKETRDLLFDKPVATSTGFASALQNIGSLENKGVELTLSSKNLVHAFKWNTNVNFSINRNKVISIGEQTLMVGSIPQREETSIIKEGYPLGTFWGYIATGVDPKTGMMTYKDLDGNGEIDNSDKTVIGNANPKFSYGITNEVNWKGWSLSLFVQGVQGNDIFNGTRVETEGMIDYRNQSTAVLRRWKTSGQITDIPKATADDVTNSFISTRFVEKGSYLRVKSLSLSYNLPASLLQRARLKKVNLYITAENLYTFKKYSGYDPEVSAYGGQNGAMGIDYDTYPQVREFIFGLNISL</sequence>
<keyword evidence="3 7" id="KW-1134">Transmembrane beta strand</keyword>
<dbReference type="SUPFAM" id="SSF56935">
    <property type="entry name" value="Porins"/>
    <property type="match status" value="1"/>
</dbReference>
<dbReference type="InterPro" id="IPR023997">
    <property type="entry name" value="TonB-dep_OMP_SusC/RagA_CS"/>
</dbReference>
<feature type="domain" description="TonB-dependent receptor plug" evidence="8">
    <location>
        <begin position="249"/>
        <end position="355"/>
    </location>
</feature>
<dbReference type="InterPro" id="IPR023996">
    <property type="entry name" value="TonB-dep_OMP_SusC/RagA"/>
</dbReference>
<dbReference type="NCBIfam" id="TIGR04056">
    <property type="entry name" value="OMP_RagA_SusC"/>
    <property type="match status" value="1"/>
</dbReference>
<dbReference type="Gene3D" id="3.55.50.30">
    <property type="match status" value="1"/>
</dbReference>
<evidence type="ECO:0000256" key="7">
    <source>
        <dbReference type="PROSITE-ProRule" id="PRU01360"/>
    </source>
</evidence>
<comment type="caution">
    <text evidence="9">The sequence shown here is derived from an EMBL/GenBank/DDBJ whole genome shotgun (WGS) entry which is preliminary data.</text>
</comment>
<dbReference type="Pfam" id="PF13620">
    <property type="entry name" value="CarboxypepD_reg"/>
    <property type="match status" value="1"/>
</dbReference>
<dbReference type="SUPFAM" id="SSF49464">
    <property type="entry name" value="Carboxypeptidase regulatory domain-like"/>
    <property type="match status" value="1"/>
</dbReference>
<reference evidence="9 10" key="1">
    <citation type="submission" date="2024-06" db="EMBL/GenBank/DDBJ databases">
        <title>Chitinophaga defluvii sp. nov., isolated from municipal sewage.</title>
        <authorList>
            <person name="Zhang L."/>
        </authorList>
    </citation>
    <scope>NUCLEOTIDE SEQUENCE [LARGE SCALE GENOMIC DNA]</scope>
    <source>
        <strain evidence="9 10">H8</strain>
    </source>
</reference>
<dbReference type="RefSeq" id="WP_354663992.1">
    <property type="nucleotide sequence ID" value="NZ_JBEXAC010000003.1"/>
</dbReference>
<evidence type="ECO:0000259" key="8">
    <source>
        <dbReference type="Pfam" id="PF07715"/>
    </source>
</evidence>
<comment type="similarity">
    <text evidence="7">Belongs to the TonB-dependent receptor family.</text>
</comment>
<evidence type="ECO:0000256" key="6">
    <source>
        <dbReference type="ARBA" id="ARBA00023237"/>
    </source>
</evidence>
<dbReference type="Gene3D" id="2.170.130.10">
    <property type="entry name" value="TonB-dependent receptor, plug domain"/>
    <property type="match status" value="1"/>
</dbReference>
<gene>
    <name evidence="9" type="ORF">ABR189_28835</name>
</gene>
<organism evidence="9 10">
    <name type="scientific">Chitinophaga defluvii</name>
    <dbReference type="NCBI Taxonomy" id="3163343"/>
    <lineage>
        <taxon>Bacteria</taxon>
        <taxon>Pseudomonadati</taxon>
        <taxon>Bacteroidota</taxon>
        <taxon>Chitinophagia</taxon>
        <taxon>Chitinophagales</taxon>
        <taxon>Chitinophagaceae</taxon>
        <taxon>Chitinophaga</taxon>
    </lineage>
</organism>
<dbReference type="InterPro" id="IPR036942">
    <property type="entry name" value="Beta-barrel_TonB_sf"/>
</dbReference>
<dbReference type="InterPro" id="IPR037066">
    <property type="entry name" value="Plug_dom_sf"/>
</dbReference>
<evidence type="ECO:0000256" key="3">
    <source>
        <dbReference type="ARBA" id="ARBA00022452"/>
    </source>
</evidence>
<comment type="subcellular location">
    <subcellularLocation>
        <location evidence="1 7">Cell outer membrane</location>
        <topology evidence="1 7">Multi-pass membrane protein</topology>
    </subcellularLocation>
</comment>
<dbReference type="Gene3D" id="2.40.170.20">
    <property type="entry name" value="TonB-dependent receptor, beta-barrel domain"/>
    <property type="match status" value="1"/>
</dbReference>
<evidence type="ECO:0000256" key="5">
    <source>
        <dbReference type="ARBA" id="ARBA00023136"/>
    </source>
</evidence>
<evidence type="ECO:0000313" key="9">
    <source>
        <dbReference type="EMBL" id="MET7001423.1"/>
    </source>
</evidence>
<dbReference type="InterPro" id="IPR012910">
    <property type="entry name" value="Plug_dom"/>
</dbReference>
<evidence type="ECO:0000256" key="2">
    <source>
        <dbReference type="ARBA" id="ARBA00022448"/>
    </source>
</evidence>
<dbReference type="Proteomes" id="UP001549749">
    <property type="component" value="Unassembled WGS sequence"/>
</dbReference>
<dbReference type="EMBL" id="JBEXAC010000003">
    <property type="protein sequence ID" value="MET7001423.1"/>
    <property type="molecule type" value="Genomic_DNA"/>
</dbReference>
<proteinExistence type="inferred from homology"/>